<evidence type="ECO:0000313" key="2">
    <source>
        <dbReference type="Proteomes" id="UP001469553"/>
    </source>
</evidence>
<evidence type="ECO:0000313" key="1">
    <source>
        <dbReference type="EMBL" id="MEQ2288574.1"/>
    </source>
</evidence>
<sequence>MPISRGRNVDQPVNRELRLSTQLSLHYNGPAQHPYYCGGRTNSSVDLPLLSPLTHEQDPEIFELLQLRQKLPSNLKRASLFQWRTWPRTWRGRLPTALHLAVNCPSACCRSWIEGASRTTSSSNSNFWSPALLVQRLDGL</sequence>
<organism evidence="1 2">
    <name type="scientific">Ameca splendens</name>
    <dbReference type="NCBI Taxonomy" id="208324"/>
    <lineage>
        <taxon>Eukaryota</taxon>
        <taxon>Metazoa</taxon>
        <taxon>Chordata</taxon>
        <taxon>Craniata</taxon>
        <taxon>Vertebrata</taxon>
        <taxon>Euteleostomi</taxon>
        <taxon>Actinopterygii</taxon>
        <taxon>Neopterygii</taxon>
        <taxon>Teleostei</taxon>
        <taxon>Neoteleostei</taxon>
        <taxon>Acanthomorphata</taxon>
        <taxon>Ovalentaria</taxon>
        <taxon>Atherinomorphae</taxon>
        <taxon>Cyprinodontiformes</taxon>
        <taxon>Goodeidae</taxon>
        <taxon>Ameca</taxon>
    </lineage>
</organism>
<gene>
    <name evidence="1" type="ORF">AMECASPLE_023996</name>
</gene>
<name>A0ABV0Y4K2_9TELE</name>
<dbReference type="Proteomes" id="UP001469553">
    <property type="component" value="Unassembled WGS sequence"/>
</dbReference>
<keyword evidence="2" id="KW-1185">Reference proteome</keyword>
<protein>
    <submittedName>
        <fullName evidence="1">Uncharacterized protein</fullName>
    </submittedName>
</protein>
<accession>A0ABV0Y4K2</accession>
<dbReference type="EMBL" id="JAHRIP010021065">
    <property type="protein sequence ID" value="MEQ2288574.1"/>
    <property type="molecule type" value="Genomic_DNA"/>
</dbReference>
<comment type="caution">
    <text evidence="1">The sequence shown here is derived from an EMBL/GenBank/DDBJ whole genome shotgun (WGS) entry which is preliminary data.</text>
</comment>
<reference evidence="1 2" key="1">
    <citation type="submission" date="2021-06" db="EMBL/GenBank/DDBJ databases">
        <authorList>
            <person name="Palmer J.M."/>
        </authorList>
    </citation>
    <scope>NUCLEOTIDE SEQUENCE [LARGE SCALE GENOMIC DNA]</scope>
    <source>
        <strain evidence="1 2">AS_MEX2019</strain>
        <tissue evidence="1">Muscle</tissue>
    </source>
</reference>
<proteinExistence type="predicted"/>